<accession>A0A8T2RXQ5</accession>
<evidence type="ECO:0000256" key="8">
    <source>
        <dbReference type="PROSITE-ProRule" id="PRU00024"/>
    </source>
</evidence>
<comment type="subcellular location">
    <subcellularLocation>
        <location evidence="1">Nucleus</location>
    </subcellularLocation>
</comment>
<dbReference type="CDD" id="cd19821">
    <property type="entry name" value="Bbox1_BBX-like"/>
    <property type="match status" value="2"/>
</dbReference>
<reference evidence="10" key="1">
    <citation type="submission" date="2021-08" db="EMBL/GenBank/DDBJ databases">
        <title>WGS assembly of Ceratopteris richardii.</title>
        <authorList>
            <person name="Marchant D.B."/>
            <person name="Chen G."/>
            <person name="Jenkins J."/>
            <person name="Shu S."/>
            <person name="Leebens-Mack J."/>
            <person name="Grimwood J."/>
            <person name="Schmutz J."/>
            <person name="Soltis P."/>
            <person name="Soltis D."/>
            <person name="Chen Z.-H."/>
        </authorList>
    </citation>
    <scope>NUCLEOTIDE SEQUENCE</scope>
    <source>
        <strain evidence="10">Whitten #5841</strain>
        <tissue evidence="10">Leaf</tissue>
    </source>
</reference>
<keyword evidence="7" id="KW-0539">Nucleus</keyword>
<evidence type="ECO:0000256" key="1">
    <source>
        <dbReference type="ARBA" id="ARBA00004123"/>
    </source>
</evidence>
<evidence type="ECO:0000256" key="3">
    <source>
        <dbReference type="ARBA" id="ARBA00022737"/>
    </source>
</evidence>
<name>A0A8T2RXQ5_CERRI</name>
<evidence type="ECO:0000256" key="2">
    <source>
        <dbReference type="ARBA" id="ARBA00022723"/>
    </source>
</evidence>
<dbReference type="PANTHER" id="PTHR31832:SF63">
    <property type="entry name" value="B-BOX ZINC FINGER PROTEIN 23"/>
    <property type="match status" value="1"/>
</dbReference>
<evidence type="ECO:0000313" key="10">
    <source>
        <dbReference type="EMBL" id="KAH7300367.1"/>
    </source>
</evidence>
<dbReference type="SMART" id="SM00336">
    <property type="entry name" value="BBOX"/>
    <property type="match status" value="2"/>
</dbReference>
<feature type="domain" description="B box-type" evidence="9">
    <location>
        <begin position="53"/>
        <end position="100"/>
    </location>
</feature>
<evidence type="ECO:0000256" key="6">
    <source>
        <dbReference type="ARBA" id="ARBA00023163"/>
    </source>
</evidence>
<gene>
    <name evidence="10" type="ORF">KP509_24G058800</name>
</gene>
<proteinExistence type="predicted"/>
<keyword evidence="4" id="KW-0862">Zinc</keyword>
<evidence type="ECO:0000259" key="9">
    <source>
        <dbReference type="PROSITE" id="PS50119"/>
    </source>
</evidence>
<dbReference type="GO" id="GO:0005634">
    <property type="term" value="C:nucleus"/>
    <property type="evidence" value="ECO:0007669"/>
    <property type="project" value="UniProtKB-SubCell"/>
</dbReference>
<dbReference type="InterPro" id="IPR051979">
    <property type="entry name" value="B-box_zinc_finger"/>
</dbReference>
<evidence type="ECO:0000313" key="11">
    <source>
        <dbReference type="Proteomes" id="UP000825935"/>
    </source>
</evidence>
<keyword evidence="5" id="KW-0805">Transcription regulation</keyword>
<protein>
    <recommendedName>
        <fullName evidence="9">B box-type domain-containing protein</fullName>
    </recommendedName>
</protein>
<dbReference type="InterPro" id="IPR000315">
    <property type="entry name" value="Znf_B-box"/>
</dbReference>
<comment type="caution">
    <text evidence="10">The sequence shown here is derived from an EMBL/GenBank/DDBJ whole genome shotgun (WGS) entry which is preliminary data.</text>
</comment>
<dbReference type="Pfam" id="PF00643">
    <property type="entry name" value="zf-B_box"/>
    <property type="match status" value="1"/>
</dbReference>
<dbReference type="EMBL" id="CM035429">
    <property type="protein sequence ID" value="KAH7300367.1"/>
    <property type="molecule type" value="Genomic_DNA"/>
</dbReference>
<dbReference type="Gene3D" id="3.30.160.60">
    <property type="entry name" value="Classic Zinc Finger"/>
    <property type="match status" value="1"/>
</dbReference>
<keyword evidence="11" id="KW-1185">Reference proteome</keyword>
<keyword evidence="3" id="KW-0677">Repeat</keyword>
<keyword evidence="8" id="KW-0863">Zinc-finger</keyword>
<dbReference type="GO" id="GO:0008270">
    <property type="term" value="F:zinc ion binding"/>
    <property type="evidence" value="ECO:0007669"/>
    <property type="project" value="UniProtKB-KW"/>
</dbReference>
<dbReference type="GO" id="GO:0009640">
    <property type="term" value="P:photomorphogenesis"/>
    <property type="evidence" value="ECO:0007669"/>
    <property type="project" value="TreeGrafter"/>
</dbReference>
<evidence type="ECO:0000256" key="7">
    <source>
        <dbReference type="ARBA" id="ARBA00023242"/>
    </source>
</evidence>
<dbReference type="OrthoDB" id="153872at2759"/>
<evidence type="ECO:0000256" key="4">
    <source>
        <dbReference type="ARBA" id="ARBA00022833"/>
    </source>
</evidence>
<evidence type="ECO:0000256" key="5">
    <source>
        <dbReference type="ARBA" id="ARBA00023015"/>
    </source>
</evidence>
<organism evidence="10 11">
    <name type="scientific">Ceratopteris richardii</name>
    <name type="common">Triangle waterfern</name>
    <dbReference type="NCBI Taxonomy" id="49495"/>
    <lineage>
        <taxon>Eukaryota</taxon>
        <taxon>Viridiplantae</taxon>
        <taxon>Streptophyta</taxon>
        <taxon>Embryophyta</taxon>
        <taxon>Tracheophyta</taxon>
        <taxon>Polypodiopsida</taxon>
        <taxon>Polypodiidae</taxon>
        <taxon>Polypodiales</taxon>
        <taxon>Pteridineae</taxon>
        <taxon>Pteridaceae</taxon>
        <taxon>Parkerioideae</taxon>
        <taxon>Ceratopteris</taxon>
    </lineage>
</organism>
<dbReference type="AlphaFoldDB" id="A0A8T2RXQ5"/>
<keyword evidence="6" id="KW-0804">Transcription</keyword>
<sequence length="405" mass="45013">MKVQCDVCEKANASVLCCPDEAALCTECDRKIHTANKLAEKHQRVALIHSSSEETTRCDICQEKTGYIFCLEDRALLCRCCDYSIHSTNKFAAKHRRFLVPAIQVALEASLITDETTDAARVCALPEIQVAKTKETSCAHMSNIPKFVHSNSNGRLNDSQDLFSITSSLKPQASSIFDGHENHIINDQKNDSGREATTVQMHGNTKAIPRVEVSEREALTVLQPHTRAVSMNSFNQQVHMTTNWDMQDQCKEGTLNDNVNVVSTQADERENSTMRSTISEYLTETIPGWRVDELLSFPDMLSTVNLLESSPIHQWHCRSTPWYNGYSTEEALVPGPAEVPTSPFVSTSSSAQRATRFWAHGKPIKPTDCIFEYDNAFTVPDVGGTSYPAVHAPSPLKRKGFGIDS</sequence>
<dbReference type="InterPro" id="IPR049808">
    <property type="entry name" value="CONSTANS-like_Bbox1"/>
</dbReference>
<dbReference type="PROSITE" id="PS50119">
    <property type="entry name" value="ZF_BBOX"/>
    <property type="match status" value="2"/>
</dbReference>
<dbReference type="GO" id="GO:0006355">
    <property type="term" value="P:regulation of DNA-templated transcription"/>
    <property type="evidence" value="ECO:0007669"/>
    <property type="project" value="TreeGrafter"/>
</dbReference>
<dbReference type="Proteomes" id="UP000825935">
    <property type="component" value="Chromosome 24"/>
</dbReference>
<keyword evidence="2" id="KW-0479">Metal-binding</keyword>
<dbReference type="PANTHER" id="PTHR31832">
    <property type="entry name" value="B-BOX ZINC FINGER PROTEIN 22"/>
    <property type="match status" value="1"/>
</dbReference>
<feature type="domain" description="B box-type" evidence="9">
    <location>
        <begin position="1"/>
        <end position="47"/>
    </location>
</feature>